<evidence type="ECO:0000259" key="3">
    <source>
        <dbReference type="PROSITE" id="PS50110"/>
    </source>
</evidence>
<dbReference type="SUPFAM" id="SSF52172">
    <property type="entry name" value="CheY-like"/>
    <property type="match status" value="1"/>
</dbReference>
<reference evidence="4 5" key="1">
    <citation type="submission" date="2020-10" db="EMBL/GenBank/DDBJ databases">
        <title>Ramlibacter sp. HM2 16S ribosomal RNA gene Genome sequencing and assembly.</title>
        <authorList>
            <person name="Kang M."/>
        </authorList>
    </citation>
    <scope>NUCLEOTIDE SEQUENCE [LARGE SCALE GENOMIC DNA]</scope>
    <source>
        <strain evidence="4 5">HM2</strain>
    </source>
</reference>
<feature type="domain" description="Response regulatory" evidence="3">
    <location>
        <begin position="6"/>
        <end position="122"/>
    </location>
</feature>
<gene>
    <name evidence="4" type="ORF">IM787_17330</name>
</gene>
<dbReference type="Pfam" id="PF00072">
    <property type="entry name" value="Response_reg"/>
    <property type="match status" value="1"/>
</dbReference>
<keyword evidence="5" id="KW-1185">Reference proteome</keyword>
<evidence type="ECO:0000256" key="1">
    <source>
        <dbReference type="ARBA" id="ARBA00022553"/>
    </source>
</evidence>
<comment type="caution">
    <text evidence="4">The sequence shown here is derived from an EMBL/GenBank/DDBJ whole genome shotgun (WGS) entry which is preliminary data.</text>
</comment>
<dbReference type="CDD" id="cd00156">
    <property type="entry name" value="REC"/>
    <property type="match status" value="1"/>
</dbReference>
<accession>A0ABR9S735</accession>
<feature type="modified residue" description="4-aspartylphosphate" evidence="2">
    <location>
        <position position="54"/>
    </location>
</feature>
<evidence type="ECO:0000313" key="4">
    <source>
        <dbReference type="EMBL" id="MBE7369330.1"/>
    </source>
</evidence>
<dbReference type="PANTHER" id="PTHR44591:SF3">
    <property type="entry name" value="RESPONSE REGULATORY DOMAIN-CONTAINING PROTEIN"/>
    <property type="match status" value="1"/>
</dbReference>
<proteinExistence type="predicted"/>
<dbReference type="PANTHER" id="PTHR44591">
    <property type="entry name" value="STRESS RESPONSE REGULATOR PROTEIN 1"/>
    <property type="match status" value="1"/>
</dbReference>
<evidence type="ECO:0000256" key="2">
    <source>
        <dbReference type="PROSITE-ProRule" id="PRU00169"/>
    </source>
</evidence>
<name>A0ABR9S735_9BURK</name>
<dbReference type="InterPro" id="IPR011006">
    <property type="entry name" value="CheY-like_superfamily"/>
</dbReference>
<dbReference type="PROSITE" id="PS50110">
    <property type="entry name" value="RESPONSE_REGULATORY"/>
    <property type="match status" value="1"/>
</dbReference>
<dbReference type="InterPro" id="IPR001789">
    <property type="entry name" value="Sig_transdc_resp-reg_receiver"/>
</dbReference>
<evidence type="ECO:0000313" key="5">
    <source>
        <dbReference type="Proteomes" id="UP000806285"/>
    </source>
</evidence>
<dbReference type="RefSeq" id="WP_193677963.1">
    <property type="nucleotide sequence ID" value="NZ_JADDIV010000005.1"/>
</dbReference>
<dbReference type="EMBL" id="JADDIV010000005">
    <property type="protein sequence ID" value="MBE7369330.1"/>
    <property type="molecule type" value="Genomic_DNA"/>
</dbReference>
<organism evidence="4 5">
    <name type="scientific">Ramlibacter pallidus</name>
    <dbReference type="NCBI Taxonomy" id="2780087"/>
    <lineage>
        <taxon>Bacteria</taxon>
        <taxon>Pseudomonadati</taxon>
        <taxon>Pseudomonadota</taxon>
        <taxon>Betaproteobacteria</taxon>
        <taxon>Burkholderiales</taxon>
        <taxon>Comamonadaceae</taxon>
        <taxon>Ramlibacter</taxon>
    </lineage>
</organism>
<dbReference type="Gene3D" id="3.40.50.2300">
    <property type="match status" value="1"/>
</dbReference>
<keyword evidence="1 2" id="KW-0597">Phosphoprotein</keyword>
<sequence>MTEKKRVLLIDDDATVVGYLTTKLSKLYEVVSTSDPRKAVAMARRELPDVILCDIDMPGMGGGEVAAALSEDTTLARIPFVYLTDLVSPEETQDLQGEVGGRPGVSKRAPLAELVSRIDQLTS</sequence>
<dbReference type="SMART" id="SM00448">
    <property type="entry name" value="REC"/>
    <property type="match status" value="1"/>
</dbReference>
<dbReference type="Proteomes" id="UP000806285">
    <property type="component" value="Unassembled WGS sequence"/>
</dbReference>
<protein>
    <submittedName>
        <fullName evidence="4">Response regulator</fullName>
    </submittedName>
</protein>
<dbReference type="InterPro" id="IPR050595">
    <property type="entry name" value="Bact_response_regulator"/>
</dbReference>